<dbReference type="InterPro" id="IPR005299">
    <property type="entry name" value="MeTrfase_7"/>
</dbReference>
<dbReference type="GO" id="GO:0008168">
    <property type="term" value="F:methyltransferase activity"/>
    <property type="evidence" value="ECO:0007669"/>
    <property type="project" value="InterPro"/>
</dbReference>
<protein>
    <recommendedName>
        <fullName evidence="5">S-adenosyl-L-methionine-dependent methyltransferase</fullName>
    </recommendedName>
</protein>
<accession>A0AAN8MPA5</accession>
<keyword evidence="2" id="KW-0460">Magnesium</keyword>
<evidence type="ECO:0000313" key="4">
    <source>
        <dbReference type="Proteomes" id="UP001313282"/>
    </source>
</evidence>
<dbReference type="Gene3D" id="1.10.1200.270">
    <property type="entry name" value="Methyltransferase, alpha-helical capping domain"/>
    <property type="match status" value="1"/>
</dbReference>
<evidence type="ECO:0000256" key="2">
    <source>
        <dbReference type="ARBA" id="ARBA00022842"/>
    </source>
</evidence>
<comment type="caution">
    <text evidence="3">The sequence shown here is derived from an EMBL/GenBank/DDBJ whole genome shotgun (WGS) entry which is preliminary data.</text>
</comment>
<evidence type="ECO:0000313" key="3">
    <source>
        <dbReference type="EMBL" id="KAK6335015.1"/>
    </source>
</evidence>
<dbReference type="SUPFAM" id="SSF53335">
    <property type="entry name" value="S-adenosyl-L-methionine-dependent methyltransferases"/>
    <property type="match status" value="1"/>
</dbReference>
<dbReference type="Gene3D" id="3.40.50.150">
    <property type="entry name" value="Vaccinia Virus protein VP39"/>
    <property type="match status" value="1"/>
</dbReference>
<keyword evidence="1" id="KW-0479">Metal-binding</keyword>
<evidence type="ECO:0000256" key="1">
    <source>
        <dbReference type="ARBA" id="ARBA00022723"/>
    </source>
</evidence>
<evidence type="ECO:0008006" key="5">
    <source>
        <dbReference type="Google" id="ProtNLM"/>
    </source>
</evidence>
<dbReference type="Proteomes" id="UP001313282">
    <property type="component" value="Unassembled WGS sequence"/>
</dbReference>
<name>A0AAN8MPA5_9PEZI</name>
<dbReference type="InterPro" id="IPR029063">
    <property type="entry name" value="SAM-dependent_MTases_sf"/>
</dbReference>
<dbReference type="Pfam" id="PF03492">
    <property type="entry name" value="Methyltransf_7"/>
    <property type="match status" value="1"/>
</dbReference>
<gene>
    <name evidence="3" type="ORF">TWF718_010457</name>
</gene>
<dbReference type="PANTHER" id="PTHR31009">
    <property type="entry name" value="S-ADENOSYL-L-METHIONINE:CARBOXYL METHYLTRANSFERASE FAMILY PROTEIN"/>
    <property type="match status" value="1"/>
</dbReference>
<keyword evidence="4" id="KW-1185">Reference proteome</keyword>
<dbReference type="AlphaFoldDB" id="A0AAN8MPA5"/>
<reference evidence="3 4" key="1">
    <citation type="submission" date="2019-10" db="EMBL/GenBank/DDBJ databases">
        <authorList>
            <person name="Palmer J.M."/>
        </authorList>
    </citation>
    <scope>NUCLEOTIDE SEQUENCE [LARGE SCALE GENOMIC DNA]</scope>
    <source>
        <strain evidence="3 4">TWF718</strain>
    </source>
</reference>
<dbReference type="GO" id="GO:0046872">
    <property type="term" value="F:metal ion binding"/>
    <property type="evidence" value="ECO:0007669"/>
    <property type="project" value="UniProtKB-KW"/>
</dbReference>
<sequence>MTKEKTPSQPTNTIAMAGDNEYNENSDQQYLAMKACLPLFEGLTFGPNATFVDYGCSQGAASMVVMQKLVSQLPPHSTVTVAFNDLPSNDFNSLIKLLPSIAPADSTKVIYPHIVPNSFYNPVMPNGTVDIAYAMSSIHWLRQMPLPKTASESFKEYLHRRSAENTIAAHKDLIEFLRLRGREVKPGGKLIVAAPSPCADDTDGRISGNEKLRLALFEAIDILMDAGKLPPNSADGIYPPSHVHTEQTFRAAVKETNSEWLVEDVYNQIVPHSAYQTMLESRKQTKDPQALENFEKAYASIVVDWMLAVFKPFMKSWWIGKGLEEGLCEEVFQECSNITKEEFVNSGGSRLPVAQDFVFVKLGRSQRL</sequence>
<proteinExistence type="predicted"/>
<dbReference type="EMBL" id="JAVHNR010000008">
    <property type="protein sequence ID" value="KAK6335015.1"/>
    <property type="molecule type" value="Genomic_DNA"/>
</dbReference>
<organism evidence="3 4">
    <name type="scientific">Orbilia javanica</name>
    <dbReference type="NCBI Taxonomy" id="47235"/>
    <lineage>
        <taxon>Eukaryota</taxon>
        <taxon>Fungi</taxon>
        <taxon>Dikarya</taxon>
        <taxon>Ascomycota</taxon>
        <taxon>Pezizomycotina</taxon>
        <taxon>Orbiliomycetes</taxon>
        <taxon>Orbiliales</taxon>
        <taxon>Orbiliaceae</taxon>
        <taxon>Orbilia</taxon>
    </lineage>
</organism>
<dbReference type="InterPro" id="IPR042086">
    <property type="entry name" value="MeTrfase_capping"/>
</dbReference>